<keyword evidence="1 4" id="KW-0732">Signal</keyword>
<dbReference type="SUPFAM" id="SSF69318">
    <property type="entry name" value="Integrin alpha N-terminal domain"/>
    <property type="match status" value="1"/>
</dbReference>
<dbReference type="PROSITE" id="PS51470">
    <property type="entry name" value="FG_GAP"/>
    <property type="match status" value="1"/>
</dbReference>
<organism evidence="5 6">
    <name type="scientific">Actinocorallia longicatena</name>
    <dbReference type="NCBI Taxonomy" id="111803"/>
    <lineage>
        <taxon>Bacteria</taxon>
        <taxon>Bacillati</taxon>
        <taxon>Actinomycetota</taxon>
        <taxon>Actinomycetes</taxon>
        <taxon>Streptosporangiales</taxon>
        <taxon>Thermomonosporaceae</taxon>
        <taxon>Actinocorallia</taxon>
    </lineage>
</organism>
<accession>A0ABP6QDB8</accession>
<dbReference type="EMBL" id="BAAAUV010000010">
    <property type="protein sequence ID" value="GAA3219526.1"/>
    <property type="molecule type" value="Genomic_DNA"/>
</dbReference>
<keyword evidence="3" id="KW-0325">Glycoprotein</keyword>
<dbReference type="InterPro" id="IPR013517">
    <property type="entry name" value="FG-GAP"/>
</dbReference>
<evidence type="ECO:0000256" key="1">
    <source>
        <dbReference type="ARBA" id="ARBA00022729"/>
    </source>
</evidence>
<keyword evidence="6" id="KW-1185">Reference proteome</keyword>
<reference evidence="6" key="1">
    <citation type="journal article" date="2019" name="Int. J. Syst. Evol. Microbiol.">
        <title>The Global Catalogue of Microorganisms (GCM) 10K type strain sequencing project: providing services to taxonomists for standard genome sequencing and annotation.</title>
        <authorList>
            <consortium name="The Broad Institute Genomics Platform"/>
            <consortium name="The Broad Institute Genome Sequencing Center for Infectious Disease"/>
            <person name="Wu L."/>
            <person name="Ma J."/>
        </authorList>
    </citation>
    <scope>NUCLEOTIDE SEQUENCE [LARGE SCALE GENOMIC DNA]</scope>
    <source>
        <strain evidence="6">JCM 9377</strain>
    </source>
</reference>
<evidence type="ECO:0000256" key="3">
    <source>
        <dbReference type="ARBA" id="ARBA00023180"/>
    </source>
</evidence>
<dbReference type="InterPro" id="IPR013519">
    <property type="entry name" value="Int_alpha_beta-p"/>
</dbReference>
<evidence type="ECO:0000256" key="4">
    <source>
        <dbReference type="SAM" id="SignalP"/>
    </source>
</evidence>
<keyword evidence="2" id="KW-0677">Repeat</keyword>
<dbReference type="Gene3D" id="2.130.10.130">
    <property type="entry name" value="Integrin alpha, N-terminal"/>
    <property type="match status" value="2"/>
</dbReference>
<dbReference type="RefSeq" id="WP_344831244.1">
    <property type="nucleotide sequence ID" value="NZ_BAAAUV010000010.1"/>
</dbReference>
<name>A0ABP6QDB8_9ACTN</name>
<dbReference type="Pfam" id="PF01839">
    <property type="entry name" value="FG-GAP"/>
    <property type="match status" value="1"/>
</dbReference>
<dbReference type="Pfam" id="PF13517">
    <property type="entry name" value="FG-GAP_3"/>
    <property type="match status" value="2"/>
</dbReference>
<feature type="signal peptide" evidence="4">
    <location>
        <begin position="1"/>
        <end position="22"/>
    </location>
</feature>
<dbReference type="SMART" id="SM00191">
    <property type="entry name" value="Int_alpha"/>
    <property type="match status" value="1"/>
</dbReference>
<dbReference type="InterPro" id="IPR028994">
    <property type="entry name" value="Integrin_alpha_N"/>
</dbReference>
<comment type="caution">
    <text evidence="5">The sequence shown here is derived from an EMBL/GenBank/DDBJ whole genome shotgun (WGS) entry which is preliminary data.</text>
</comment>
<feature type="chain" id="PRO_5046693763" description="VCBS repeat protein" evidence="4">
    <location>
        <begin position="23"/>
        <end position="412"/>
    </location>
</feature>
<sequence length="412" mass="44834">MIRILAATVLTVTLVPALPAQASSARKAPAKAWDLDGDGRRDVVVTGFTKEGRDAVRLRVEYTRTKKRTTLVRTSPILKKIFRNDLMPWGQPVSADFDRDGYADLAWAFGEAGGAYRPFVLYGGAKGLTGKSALLPFFDGNGTKTPLRTGDFNGDRRTDLAVTDKTSAVTFSFSGRKAKIRAQRFPAAYPEPEGFSTGDFNGDGYGDLIVSDDQRWMISLGTPKGIGPVREITGPAPRDLSIRHNSAAGDFDGDGYDDLVVEYLTDAGTDDPELVVAFGGPATPFTRVQRFSESTLTGAQKANWFGFSLAVGDVNGDGRSDLAVGDRTRVFVLYGSKKGLNLRSFQTFSASTRGLPHPKPLRPGFGEQLRLTDITGDGRPDLHIAYAAHRKWIVLRTVKRRVSPVKPRVFTP</sequence>
<evidence type="ECO:0000313" key="5">
    <source>
        <dbReference type="EMBL" id="GAA3219526.1"/>
    </source>
</evidence>
<evidence type="ECO:0000313" key="6">
    <source>
        <dbReference type="Proteomes" id="UP001501237"/>
    </source>
</evidence>
<dbReference type="PANTHER" id="PTHR46580:SF4">
    <property type="entry name" value="ATP_GTP-BINDING PROTEIN"/>
    <property type="match status" value="1"/>
</dbReference>
<dbReference type="Proteomes" id="UP001501237">
    <property type="component" value="Unassembled WGS sequence"/>
</dbReference>
<proteinExistence type="predicted"/>
<evidence type="ECO:0008006" key="7">
    <source>
        <dbReference type="Google" id="ProtNLM"/>
    </source>
</evidence>
<dbReference type="PANTHER" id="PTHR46580">
    <property type="entry name" value="SENSOR KINASE-RELATED"/>
    <property type="match status" value="1"/>
</dbReference>
<gene>
    <name evidence="5" type="ORF">GCM10010468_43620</name>
</gene>
<protein>
    <recommendedName>
        <fullName evidence="7">VCBS repeat protein</fullName>
    </recommendedName>
</protein>
<evidence type="ECO:0000256" key="2">
    <source>
        <dbReference type="ARBA" id="ARBA00022737"/>
    </source>
</evidence>